<dbReference type="Proteomes" id="UP000295444">
    <property type="component" value="Unassembled WGS sequence"/>
</dbReference>
<proteinExistence type="predicted"/>
<dbReference type="RefSeq" id="WP_166659071.1">
    <property type="nucleotide sequence ID" value="NZ_SNXZ01000001.1"/>
</dbReference>
<dbReference type="PANTHER" id="PTHR40763">
    <property type="entry name" value="MEMBRANE PROTEIN-RELATED"/>
    <property type="match status" value="1"/>
</dbReference>
<feature type="domain" description="DUF1707" evidence="2">
    <location>
        <begin position="13"/>
        <end position="65"/>
    </location>
</feature>
<organism evidence="4 5">
    <name type="scientific">Labedaea rhizosphaerae</name>
    <dbReference type="NCBI Taxonomy" id="598644"/>
    <lineage>
        <taxon>Bacteria</taxon>
        <taxon>Bacillati</taxon>
        <taxon>Actinomycetota</taxon>
        <taxon>Actinomycetes</taxon>
        <taxon>Pseudonocardiales</taxon>
        <taxon>Pseudonocardiaceae</taxon>
        <taxon>Labedaea</taxon>
    </lineage>
</organism>
<feature type="region of interest" description="Disordered" evidence="1">
    <location>
        <begin position="1"/>
        <end position="20"/>
    </location>
</feature>
<dbReference type="PANTHER" id="PTHR40763:SF4">
    <property type="entry name" value="DUF1707 DOMAIN-CONTAINING PROTEIN"/>
    <property type="match status" value="1"/>
</dbReference>
<feature type="domain" description="Cell wall-active antibiotics response LiaF-like C-terminal" evidence="3">
    <location>
        <begin position="117"/>
        <end position="173"/>
    </location>
</feature>
<evidence type="ECO:0000256" key="1">
    <source>
        <dbReference type="SAM" id="MobiDB-lite"/>
    </source>
</evidence>
<dbReference type="InterPro" id="IPR012551">
    <property type="entry name" value="DUF1707_SHOCT-like"/>
</dbReference>
<accession>A0A4V3D0H8</accession>
<gene>
    <name evidence="4" type="ORF">EV186_1011933</name>
</gene>
<dbReference type="EMBL" id="SNXZ01000001">
    <property type="protein sequence ID" value="TDQ05955.1"/>
    <property type="molecule type" value="Genomic_DNA"/>
</dbReference>
<keyword evidence="5" id="KW-1185">Reference proteome</keyword>
<dbReference type="InterPro" id="IPR024425">
    <property type="entry name" value="LiaF-like_C"/>
</dbReference>
<comment type="caution">
    <text evidence="4">The sequence shown here is derived from an EMBL/GenBank/DDBJ whole genome shotgun (WGS) entry which is preliminary data.</text>
</comment>
<dbReference type="Pfam" id="PF09922">
    <property type="entry name" value="LiaF-like_C"/>
    <property type="match status" value="1"/>
</dbReference>
<evidence type="ECO:0000259" key="3">
    <source>
        <dbReference type="Pfam" id="PF09922"/>
    </source>
</evidence>
<dbReference type="Pfam" id="PF08044">
    <property type="entry name" value="DUF1707"/>
    <property type="match status" value="1"/>
</dbReference>
<evidence type="ECO:0000259" key="2">
    <source>
        <dbReference type="Pfam" id="PF08044"/>
    </source>
</evidence>
<evidence type="ECO:0000313" key="5">
    <source>
        <dbReference type="Proteomes" id="UP000295444"/>
    </source>
</evidence>
<protein>
    <submittedName>
        <fullName evidence="4">Cell wall-active antibiotic response 4TMS protein YvqF</fullName>
    </submittedName>
</protein>
<reference evidence="4 5" key="1">
    <citation type="submission" date="2019-03" db="EMBL/GenBank/DDBJ databases">
        <title>Genomic Encyclopedia of Type Strains, Phase IV (KMG-IV): sequencing the most valuable type-strain genomes for metagenomic binning, comparative biology and taxonomic classification.</title>
        <authorList>
            <person name="Goeker M."/>
        </authorList>
    </citation>
    <scope>NUCLEOTIDE SEQUENCE [LARGE SCALE GENOMIC DNA]</scope>
    <source>
        <strain evidence="4 5">DSM 45361</strain>
    </source>
</reference>
<name>A0A4V3D0H8_LABRH</name>
<dbReference type="AlphaFoldDB" id="A0A4V3D0H8"/>
<sequence length="213" mass="22870">MNDEVDRPDPRNLRASDADRERVAKVLHDSMAEGRLTVAELEERLTTVYAAKTIGQLEPVLSDLPVELHDVTPGTRPVPAVAGFQPPDRRIGGRPVSHNAVAVMSGVERHGHWVVPEKFNVVCVMGGAELDLTEASFAAGEVTIQVTAIMGGAEIKVPDDITVHVNGFGFLGAFVDEAHVVGPPGSPVVRITGFAMMGGVAVQRTKRRRRISE</sequence>
<evidence type="ECO:0000313" key="4">
    <source>
        <dbReference type="EMBL" id="TDQ05955.1"/>
    </source>
</evidence>